<dbReference type="PANTHER" id="PTHR12993">
    <property type="entry name" value="N-ACETYLGLUCOSAMINYL-PHOSPHATIDYLINOSITOL DE-N-ACETYLASE-RELATED"/>
    <property type="match status" value="1"/>
</dbReference>
<dbReference type="PANTHER" id="PTHR12993:SF28">
    <property type="entry name" value="LMBE FAMILY PROTEIN"/>
    <property type="match status" value="1"/>
</dbReference>
<reference evidence="2 3" key="2">
    <citation type="journal article" date="2016" name="J. Biotechnol.">
        <title>Complete genome sequence of Arthrobacter alpinus ERGS4:06, a yellow pigmented bacterium tolerant to cold and radiations isolated from Sikkim Himalaya.</title>
        <authorList>
            <person name="Kumar R."/>
            <person name="Singh D."/>
            <person name="Swarnkar M.K."/>
            <person name="Singh A.K."/>
            <person name="Kumar S."/>
        </authorList>
    </citation>
    <scope>NUCLEOTIDE SEQUENCE [LARGE SCALE GENOMIC DNA]</scope>
    <source>
        <strain evidence="2 3">ERGS4:06</strain>
    </source>
</reference>
<evidence type="ECO:0000256" key="1">
    <source>
        <dbReference type="ARBA" id="ARBA00022833"/>
    </source>
</evidence>
<dbReference type="InterPro" id="IPR003737">
    <property type="entry name" value="GlcNAc_PI_deacetylase-related"/>
</dbReference>
<organism evidence="2 3">
    <name type="scientific">Arthrobacter alpinus</name>
    <dbReference type="NCBI Taxonomy" id="656366"/>
    <lineage>
        <taxon>Bacteria</taxon>
        <taxon>Bacillati</taxon>
        <taxon>Actinomycetota</taxon>
        <taxon>Actinomycetes</taxon>
        <taxon>Micrococcales</taxon>
        <taxon>Micrococcaceae</taxon>
        <taxon>Arthrobacter</taxon>
    </lineage>
</organism>
<sequence length="232" mass="25427">MTVLEQFPQDWQRALVLVAHPDDPEYGMGAAVAQWTAAGKEVSYVLASRGEAGIAGMSPGESGPLRSLEQQNACARVGVTDLVFLDHPDGRIEEGLALRRDFAREIRRARPEVVLTLNHRDEWGPGQWNSADHRAVGRAVLDAVGDADNEWIFPELLDEGLSRHKVRWVAISSPQPTHTQAVTAMSIDKAVASLAEHREYLRALSDVPVEEQARKQIEMVTAGGAVAFEVYG</sequence>
<dbReference type="SUPFAM" id="SSF102588">
    <property type="entry name" value="LmbE-like"/>
    <property type="match status" value="1"/>
</dbReference>
<proteinExistence type="predicted"/>
<protein>
    <submittedName>
        <fullName evidence="2">GlcNAc-PI de-N-acetylase</fullName>
    </submittedName>
</protein>
<gene>
    <name evidence="2" type="ORF">AS189_10910</name>
</gene>
<dbReference type="Proteomes" id="UP000059574">
    <property type="component" value="Chromosome"/>
</dbReference>
<dbReference type="GO" id="GO:0016811">
    <property type="term" value="F:hydrolase activity, acting on carbon-nitrogen (but not peptide) bonds, in linear amides"/>
    <property type="evidence" value="ECO:0007669"/>
    <property type="project" value="TreeGrafter"/>
</dbReference>
<evidence type="ECO:0000313" key="3">
    <source>
        <dbReference type="Proteomes" id="UP000059574"/>
    </source>
</evidence>
<dbReference type="GO" id="GO:0016137">
    <property type="term" value="P:glycoside metabolic process"/>
    <property type="evidence" value="ECO:0007669"/>
    <property type="project" value="UniProtKB-ARBA"/>
</dbReference>
<dbReference type="AlphaFoldDB" id="A0A0S2LZN0"/>
<dbReference type="OrthoDB" id="3514174at2"/>
<dbReference type="Gene3D" id="3.40.50.10320">
    <property type="entry name" value="LmbE-like"/>
    <property type="match status" value="1"/>
</dbReference>
<evidence type="ECO:0000313" key="2">
    <source>
        <dbReference type="EMBL" id="ALO66916.1"/>
    </source>
</evidence>
<dbReference type="EMBL" id="CP013200">
    <property type="protein sequence ID" value="ALO66916.1"/>
    <property type="molecule type" value="Genomic_DNA"/>
</dbReference>
<dbReference type="RefSeq" id="WP_062288643.1">
    <property type="nucleotide sequence ID" value="NZ_CP013200.1"/>
</dbReference>
<name>A0A0S2LZN0_9MICC</name>
<reference evidence="3" key="1">
    <citation type="submission" date="2015-11" db="EMBL/GenBank/DDBJ databases">
        <authorList>
            <person name="Kumar R."/>
            <person name="Singh D."/>
            <person name="Swarnkar M.K."/>
            <person name="Singh A.K."/>
            <person name="Kumar S."/>
        </authorList>
    </citation>
    <scope>NUCLEOTIDE SEQUENCE [LARGE SCALE GENOMIC DNA]</scope>
    <source>
        <strain evidence="3">ERGS4:06</strain>
    </source>
</reference>
<keyword evidence="1" id="KW-0862">Zinc</keyword>
<dbReference type="Pfam" id="PF02585">
    <property type="entry name" value="PIG-L"/>
    <property type="match status" value="1"/>
</dbReference>
<dbReference type="InterPro" id="IPR024078">
    <property type="entry name" value="LmbE-like_dom_sf"/>
</dbReference>
<accession>A0A0S2LZN0</accession>